<reference evidence="2" key="1">
    <citation type="submission" date="2015-10" db="EMBL/GenBank/DDBJ databases">
        <authorList>
            <person name="Regsiter A."/>
            <person name="william w."/>
        </authorList>
    </citation>
    <scope>NUCLEOTIDE SEQUENCE [LARGE SCALE GENOMIC DNA]</scope>
</reference>
<proteinExistence type="predicted"/>
<sequence>MMLNSGQIYCFRASWELSSPIREHTLPDWLSVGSNWQGYTIWTVPWIADVARVLGALDIEDSPDGWKSYLESLGFQNVTPVFGEDLFEDQLYSI</sequence>
<dbReference type="RefSeq" id="WP_242049010.1">
    <property type="nucleotide sequence ID" value="NZ_LN889802.1"/>
</dbReference>
<protein>
    <submittedName>
        <fullName evidence="1">Uncharacterized protein</fullName>
    </submittedName>
</protein>
<organism evidence="1 2">
    <name type="scientific">Planktothrix tepida PCC 9214</name>
    <dbReference type="NCBI Taxonomy" id="671072"/>
    <lineage>
        <taxon>Bacteria</taxon>
        <taxon>Bacillati</taxon>
        <taxon>Cyanobacteriota</taxon>
        <taxon>Cyanophyceae</taxon>
        <taxon>Oscillatoriophycideae</taxon>
        <taxon>Oscillatoriales</taxon>
        <taxon>Microcoleaceae</taxon>
        <taxon>Planktothrix</taxon>
    </lineage>
</organism>
<dbReference type="EMBL" id="CZDF01000156">
    <property type="protein sequence ID" value="CUR33323.1"/>
    <property type="molecule type" value="Genomic_DNA"/>
</dbReference>
<gene>
    <name evidence="1" type="ORF">PL9214500570</name>
</gene>
<evidence type="ECO:0000313" key="1">
    <source>
        <dbReference type="EMBL" id="CUR33323.1"/>
    </source>
</evidence>
<accession>A0A1J1LLI1</accession>
<evidence type="ECO:0000313" key="2">
    <source>
        <dbReference type="Proteomes" id="UP000184315"/>
    </source>
</evidence>
<dbReference type="AlphaFoldDB" id="A0A1J1LLI1"/>
<dbReference type="Proteomes" id="UP000184315">
    <property type="component" value="Unassembled WGS sequence"/>
</dbReference>
<name>A0A1J1LLI1_9CYAN</name>
<keyword evidence="2" id="KW-1185">Reference proteome</keyword>